<sequence>MTITQKQTTHIFISLIFPKSSKHHLGHLSPDLPKPRTHSANTSRAPSETKTPQQVALPGIQPEDSSASLNLDQNKEGERKMCVISGPDSVWVSGSTKVKEAHCGRDDRFGVKGPSF</sequence>
<accession>A0AAV4PQE6</accession>
<keyword evidence="3" id="KW-1185">Reference proteome</keyword>
<proteinExistence type="predicted"/>
<protein>
    <submittedName>
        <fullName evidence="2">Uncharacterized protein</fullName>
    </submittedName>
</protein>
<feature type="compositionally biased region" description="Polar residues" evidence="1">
    <location>
        <begin position="38"/>
        <end position="54"/>
    </location>
</feature>
<dbReference type="Proteomes" id="UP001054837">
    <property type="component" value="Unassembled WGS sequence"/>
</dbReference>
<feature type="region of interest" description="Disordered" evidence="1">
    <location>
        <begin position="22"/>
        <end position="74"/>
    </location>
</feature>
<reference evidence="2 3" key="1">
    <citation type="submission" date="2021-06" db="EMBL/GenBank/DDBJ databases">
        <title>Caerostris darwini draft genome.</title>
        <authorList>
            <person name="Kono N."/>
            <person name="Arakawa K."/>
        </authorList>
    </citation>
    <scope>NUCLEOTIDE SEQUENCE [LARGE SCALE GENOMIC DNA]</scope>
</reference>
<dbReference type="AlphaFoldDB" id="A0AAV4PQE6"/>
<comment type="caution">
    <text evidence="2">The sequence shown here is derived from an EMBL/GenBank/DDBJ whole genome shotgun (WGS) entry which is preliminary data.</text>
</comment>
<organism evidence="2 3">
    <name type="scientific">Caerostris darwini</name>
    <dbReference type="NCBI Taxonomy" id="1538125"/>
    <lineage>
        <taxon>Eukaryota</taxon>
        <taxon>Metazoa</taxon>
        <taxon>Ecdysozoa</taxon>
        <taxon>Arthropoda</taxon>
        <taxon>Chelicerata</taxon>
        <taxon>Arachnida</taxon>
        <taxon>Araneae</taxon>
        <taxon>Araneomorphae</taxon>
        <taxon>Entelegynae</taxon>
        <taxon>Araneoidea</taxon>
        <taxon>Araneidae</taxon>
        <taxon>Caerostris</taxon>
    </lineage>
</organism>
<evidence type="ECO:0000256" key="1">
    <source>
        <dbReference type="SAM" id="MobiDB-lite"/>
    </source>
</evidence>
<feature type="compositionally biased region" description="Polar residues" evidence="1">
    <location>
        <begin position="63"/>
        <end position="72"/>
    </location>
</feature>
<name>A0AAV4PQE6_9ARAC</name>
<dbReference type="EMBL" id="BPLQ01003196">
    <property type="protein sequence ID" value="GIX98610.1"/>
    <property type="molecule type" value="Genomic_DNA"/>
</dbReference>
<evidence type="ECO:0000313" key="3">
    <source>
        <dbReference type="Proteomes" id="UP001054837"/>
    </source>
</evidence>
<evidence type="ECO:0000313" key="2">
    <source>
        <dbReference type="EMBL" id="GIX98610.1"/>
    </source>
</evidence>
<gene>
    <name evidence="2" type="ORF">CDAR_580111</name>
</gene>